<dbReference type="Pfam" id="PF14269">
    <property type="entry name" value="Arylsulfotran_2"/>
    <property type="match status" value="1"/>
</dbReference>
<accession>A0A8H6VHN1</accession>
<feature type="chain" id="PRO_5034652984" description="ASST-domain-containing protein" evidence="2">
    <location>
        <begin position="17"/>
        <end position="631"/>
    </location>
</feature>
<evidence type="ECO:0000313" key="3">
    <source>
        <dbReference type="EMBL" id="KAF7188444.1"/>
    </source>
</evidence>
<dbReference type="PANTHER" id="PTHR35340:SF5">
    <property type="entry name" value="ASST-DOMAIN-CONTAINING PROTEIN"/>
    <property type="match status" value="1"/>
</dbReference>
<dbReference type="Proteomes" id="UP000660729">
    <property type="component" value="Unassembled WGS sequence"/>
</dbReference>
<gene>
    <name evidence="3" type="ORF">HII31_10106</name>
</gene>
<keyword evidence="1" id="KW-0812">Transmembrane</keyword>
<dbReference type="OrthoDB" id="5427350at2759"/>
<evidence type="ECO:0000313" key="4">
    <source>
        <dbReference type="Proteomes" id="UP000660729"/>
    </source>
</evidence>
<feature type="transmembrane region" description="Helical" evidence="1">
    <location>
        <begin position="597"/>
        <end position="619"/>
    </location>
</feature>
<proteinExistence type="predicted"/>
<keyword evidence="4" id="KW-1185">Reference proteome</keyword>
<dbReference type="SUPFAM" id="SSF50998">
    <property type="entry name" value="Quinoprotein alcohol dehydrogenase-like"/>
    <property type="match status" value="1"/>
</dbReference>
<keyword evidence="2" id="KW-0732">Signal</keyword>
<organism evidence="3 4">
    <name type="scientific">Pseudocercospora fuligena</name>
    <dbReference type="NCBI Taxonomy" id="685502"/>
    <lineage>
        <taxon>Eukaryota</taxon>
        <taxon>Fungi</taxon>
        <taxon>Dikarya</taxon>
        <taxon>Ascomycota</taxon>
        <taxon>Pezizomycotina</taxon>
        <taxon>Dothideomycetes</taxon>
        <taxon>Dothideomycetidae</taxon>
        <taxon>Mycosphaerellales</taxon>
        <taxon>Mycosphaerellaceae</taxon>
        <taxon>Pseudocercospora</taxon>
    </lineage>
</organism>
<dbReference type="PANTHER" id="PTHR35340">
    <property type="entry name" value="PQQ ENZYME REPEAT PROTEIN-RELATED"/>
    <property type="match status" value="1"/>
</dbReference>
<protein>
    <recommendedName>
        <fullName evidence="5">ASST-domain-containing protein</fullName>
    </recommendedName>
</protein>
<evidence type="ECO:0008006" key="5">
    <source>
        <dbReference type="Google" id="ProtNLM"/>
    </source>
</evidence>
<evidence type="ECO:0000256" key="1">
    <source>
        <dbReference type="SAM" id="Phobius"/>
    </source>
</evidence>
<evidence type="ECO:0000256" key="2">
    <source>
        <dbReference type="SAM" id="SignalP"/>
    </source>
</evidence>
<dbReference type="InterPro" id="IPR039535">
    <property type="entry name" value="ASST-like"/>
</dbReference>
<reference evidence="3" key="1">
    <citation type="submission" date="2020-04" db="EMBL/GenBank/DDBJ databases">
        <title>Draft genome resource of the tomato pathogen Pseudocercospora fuligena.</title>
        <authorList>
            <person name="Zaccaron A."/>
        </authorList>
    </citation>
    <scope>NUCLEOTIDE SEQUENCE</scope>
    <source>
        <strain evidence="3">PF001</strain>
    </source>
</reference>
<dbReference type="InterPro" id="IPR011047">
    <property type="entry name" value="Quinoprotein_ADH-like_sf"/>
</dbReference>
<comment type="caution">
    <text evidence="3">The sequence shown here is derived from an EMBL/GenBank/DDBJ whole genome shotgun (WGS) entry which is preliminary data.</text>
</comment>
<keyword evidence="1" id="KW-1133">Transmembrane helix</keyword>
<sequence>MRIALLLLWHFQLAIAPSAELLRQIGQVNNANVGSYPVKKFASAKARAPYVGFPIDDPECDDGQNYFISPRGWKVRDPGPMILDRNGEVIWSNHFSNNFGGQAYDLKVQQYQGEDYLTFWLGDDRVRGHGAGHYYMLNSSYNIVRKVSGANGKLADLHEFLVTPEGTAVLIVFEPMLKDVRPAGRKFNDVWNQAIWDCLVQEVNIETGELVFEWRASEHVDMSLSYTKIENPDAGTKEKPYDFIHLNSVEKDEHGNYLISARNMHSILYVDGRTKQIIWTLGGKGNRYKAQSQGHALNMAWQHDARFVSPELFPETYRPSTSKPGTTTRLMTVFDNAALDWDYEYGPSYSRGLLLEIQYPTTTKQQTRQAFKPGDVAAGGASWVEVSAPLSDKDAEKLKDIDGSDPAYTVRVVHEYIHPEHVISSTQGSVQLLPQQKDRDARVLIGYGINAVATEFSGNGTVLCDMHFGGKSSWETGDVQSYRAYKFPWIGRPTDPPAIATRRGNAHFSWNGATEVVEWLLQESDLTGARVWTDVIKVPKTGFETTIPLLGDHHTVRKRYLRVTAIDKDGRILNHGISDHVDRYFSISGLGLTGNTLYLSLAIMCAGSVAVLFTLFKIFRGSSAKPSRKAS</sequence>
<keyword evidence="1" id="KW-0472">Membrane</keyword>
<dbReference type="EMBL" id="JABCIY010000209">
    <property type="protein sequence ID" value="KAF7188444.1"/>
    <property type="molecule type" value="Genomic_DNA"/>
</dbReference>
<name>A0A8H6VHN1_9PEZI</name>
<dbReference type="AlphaFoldDB" id="A0A8H6VHN1"/>
<feature type="signal peptide" evidence="2">
    <location>
        <begin position="1"/>
        <end position="16"/>
    </location>
</feature>
<dbReference type="InterPro" id="IPR053143">
    <property type="entry name" value="Arylsulfate_ST"/>
</dbReference>